<name>A0A2B4RX35_STYPI</name>
<dbReference type="OrthoDB" id="194358at2759"/>
<dbReference type="PANTHER" id="PTHR24178:SF41">
    <property type="entry name" value="ANKYRIN-2 ISOFORM X1"/>
    <property type="match status" value="1"/>
</dbReference>
<feature type="region of interest" description="Disordered" evidence="4">
    <location>
        <begin position="93"/>
        <end position="177"/>
    </location>
</feature>
<feature type="repeat" description="ANK" evidence="3">
    <location>
        <begin position="212"/>
        <end position="244"/>
    </location>
</feature>
<dbReference type="Gene3D" id="1.25.40.20">
    <property type="entry name" value="Ankyrin repeat-containing domain"/>
    <property type="match status" value="3"/>
</dbReference>
<dbReference type="Gene3D" id="3.40.50.2000">
    <property type="entry name" value="Glycogen Phosphorylase B"/>
    <property type="match status" value="1"/>
</dbReference>
<feature type="repeat" description="ANK" evidence="3">
    <location>
        <begin position="278"/>
        <end position="310"/>
    </location>
</feature>
<dbReference type="Pfam" id="PF12796">
    <property type="entry name" value="Ank_2"/>
    <property type="match status" value="2"/>
</dbReference>
<dbReference type="Pfam" id="PF00023">
    <property type="entry name" value="Ank"/>
    <property type="match status" value="1"/>
</dbReference>
<evidence type="ECO:0000256" key="1">
    <source>
        <dbReference type="ARBA" id="ARBA00022737"/>
    </source>
</evidence>
<dbReference type="PANTHER" id="PTHR24178">
    <property type="entry name" value="MOLTING PROTEIN MLT-4"/>
    <property type="match status" value="1"/>
</dbReference>
<feature type="compositionally biased region" description="Basic and acidic residues" evidence="4">
    <location>
        <begin position="130"/>
        <end position="146"/>
    </location>
</feature>
<evidence type="ECO:0000256" key="2">
    <source>
        <dbReference type="ARBA" id="ARBA00023043"/>
    </source>
</evidence>
<feature type="repeat" description="ANK" evidence="3">
    <location>
        <begin position="311"/>
        <end position="343"/>
    </location>
</feature>
<evidence type="ECO:0000313" key="5">
    <source>
        <dbReference type="EMBL" id="PFX21726.1"/>
    </source>
</evidence>
<accession>A0A2B4RX35</accession>
<dbReference type="STRING" id="50429.A0A2B4RX35"/>
<dbReference type="PROSITE" id="PS50297">
    <property type="entry name" value="ANK_REP_REGION"/>
    <property type="match status" value="4"/>
</dbReference>
<dbReference type="Proteomes" id="UP000225706">
    <property type="component" value="Unassembled WGS sequence"/>
</dbReference>
<organism evidence="5 6">
    <name type="scientific">Stylophora pistillata</name>
    <name type="common">Smooth cauliflower coral</name>
    <dbReference type="NCBI Taxonomy" id="50429"/>
    <lineage>
        <taxon>Eukaryota</taxon>
        <taxon>Metazoa</taxon>
        <taxon>Cnidaria</taxon>
        <taxon>Anthozoa</taxon>
        <taxon>Hexacorallia</taxon>
        <taxon>Scleractinia</taxon>
        <taxon>Astrocoeniina</taxon>
        <taxon>Pocilloporidae</taxon>
        <taxon>Stylophora</taxon>
    </lineage>
</organism>
<gene>
    <name evidence="5" type="primary">Ank3</name>
    <name evidence="5" type="ORF">AWC38_SpisGene13773</name>
</gene>
<feature type="compositionally biased region" description="Basic and acidic residues" evidence="4">
    <location>
        <begin position="101"/>
        <end position="120"/>
    </location>
</feature>
<evidence type="ECO:0000256" key="4">
    <source>
        <dbReference type="SAM" id="MobiDB-lite"/>
    </source>
</evidence>
<dbReference type="InterPro" id="IPR036770">
    <property type="entry name" value="Ankyrin_rpt-contain_sf"/>
</dbReference>
<dbReference type="AlphaFoldDB" id="A0A2B4RX35"/>
<dbReference type="SMART" id="SM00248">
    <property type="entry name" value="ANK"/>
    <property type="match status" value="7"/>
</dbReference>
<dbReference type="Pfam" id="PF20706">
    <property type="entry name" value="GT4-conflict"/>
    <property type="match status" value="1"/>
</dbReference>
<feature type="repeat" description="ANK" evidence="3">
    <location>
        <begin position="428"/>
        <end position="460"/>
    </location>
</feature>
<dbReference type="PROSITE" id="PS50088">
    <property type="entry name" value="ANK_REPEAT"/>
    <property type="match status" value="5"/>
</dbReference>
<dbReference type="EMBL" id="LSMT01000265">
    <property type="protein sequence ID" value="PFX21726.1"/>
    <property type="molecule type" value="Genomic_DNA"/>
</dbReference>
<evidence type="ECO:0000313" key="6">
    <source>
        <dbReference type="Proteomes" id="UP000225706"/>
    </source>
</evidence>
<keyword evidence="1" id="KW-0677">Repeat</keyword>
<comment type="caution">
    <text evidence="5">The sequence shown here is derived from an EMBL/GenBank/DDBJ whole genome shotgun (WGS) entry which is preliminary data.</text>
</comment>
<proteinExistence type="predicted"/>
<protein>
    <submittedName>
        <fullName evidence="5">Ankyrin-3</fullName>
    </submittedName>
</protein>
<dbReference type="SUPFAM" id="SSF48403">
    <property type="entry name" value="Ankyrin repeat"/>
    <property type="match status" value="1"/>
</dbReference>
<feature type="repeat" description="ANK" evidence="3">
    <location>
        <begin position="461"/>
        <end position="493"/>
    </location>
</feature>
<keyword evidence="2 3" id="KW-0040">ANK repeat</keyword>
<dbReference type="SUPFAM" id="SSF53756">
    <property type="entry name" value="UDP-Glycosyltransferase/glycogen phosphorylase"/>
    <property type="match status" value="1"/>
</dbReference>
<dbReference type="InterPro" id="IPR002110">
    <property type="entry name" value="Ankyrin_rpt"/>
</dbReference>
<sequence length="504" mass="55205">MPSRTEDFGLVALETISTGVPVLVSSEIGIAKALLDLEDGKSVVVKSEKSEEWANRIRRLSEKTLEDRPTTALPLRDQYNKRLLNITAEQTFVKAKKAPRKASDTSDKTAKHTCTKERKPPGQGADQDTSNERRDNVKRGKEKDQSADPETSNETREQRQGNMEEVQTGGATANQKKKAIVDQLRFAERKVDVSEIESLPSHGICVDSKNIFDETPLMYAPKHGKVEAVQCLIIKGADPNSRDDRGRNSLYWASCGGGVGVIELLVSDLTDTEPRGTSGETPLMIAAEMGQVEAVQYLISKGADPASSDNFGWNSLHWASQCSHVDVIELLVSHMTDIVLRDTFGETPLMVAAKEVKELIWLQQTTPDGISLHWASRGDHVDVIELLVGHLTDTELRNGLGETPLMVTAKEGKLLVSHMSDIGSRGFLGETPLKVVAKEGKVEVVQCLISKGANPASSDDSGRNSLHWATVKGNKDIIDILLYYEVDIESKTEDGLNDGITPWT</sequence>
<keyword evidence="6" id="KW-1185">Reference proteome</keyword>
<reference evidence="6" key="1">
    <citation type="journal article" date="2017" name="bioRxiv">
        <title>Comparative analysis of the genomes of Stylophora pistillata and Acropora digitifera provides evidence for extensive differences between species of corals.</title>
        <authorList>
            <person name="Voolstra C.R."/>
            <person name="Li Y."/>
            <person name="Liew Y.J."/>
            <person name="Baumgarten S."/>
            <person name="Zoccola D."/>
            <person name="Flot J.-F."/>
            <person name="Tambutte S."/>
            <person name="Allemand D."/>
            <person name="Aranda M."/>
        </authorList>
    </citation>
    <scope>NUCLEOTIDE SEQUENCE [LARGE SCALE GENOMIC DNA]</scope>
</reference>
<evidence type="ECO:0000256" key="3">
    <source>
        <dbReference type="PROSITE-ProRule" id="PRU00023"/>
    </source>
</evidence>